<dbReference type="Proteomes" id="UP000830768">
    <property type="component" value="Chromosome 1"/>
</dbReference>
<dbReference type="EMBL" id="CP090030">
    <property type="protein sequence ID" value="UPK89541.1"/>
    <property type="molecule type" value="Genomic_DNA"/>
</dbReference>
<proteinExistence type="predicted"/>
<evidence type="ECO:0000313" key="1">
    <source>
        <dbReference type="EMBL" id="UPK89541.1"/>
    </source>
</evidence>
<name>A0ACD3YLS0_FUSSC</name>
<protein>
    <submittedName>
        <fullName evidence="1">Uncharacterized protein</fullName>
    </submittedName>
</protein>
<reference evidence="1" key="1">
    <citation type="submission" date="2021-11" db="EMBL/GenBank/DDBJ databases">
        <title>Fusarium solani-melongenae Genome sequencing and assembly.</title>
        <authorList>
            <person name="Xie S."/>
            <person name="Huang L."/>
            <person name="Zhang X."/>
        </authorList>
    </citation>
    <scope>NUCLEOTIDE SEQUENCE</scope>
    <source>
        <strain evidence="1">CRI 24-3</strain>
    </source>
</reference>
<keyword evidence="2" id="KW-1185">Reference proteome</keyword>
<sequence length="117" mass="12427">MKKGAAHLPPPSLQVASPWACFGSKLLATGDLMVLTRVEDVNTQILFRLSPRLHPSDQGQLLRIADMLCRAFTLLCFTSPETASQVMSLWRVSSTCADTTPLAATAAQSPGAPSTSA</sequence>
<evidence type="ECO:0000313" key="2">
    <source>
        <dbReference type="Proteomes" id="UP000830768"/>
    </source>
</evidence>
<accession>A0ACD3YLS0</accession>
<gene>
    <name evidence="1" type="ORF">LCI18_000476</name>
</gene>
<organism evidence="1 2">
    <name type="scientific">Fusarium solani subsp. cucurbitae</name>
    <name type="common">Neocosmosporum cucurbitae</name>
    <dbReference type="NCBI Taxonomy" id="2747967"/>
    <lineage>
        <taxon>Eukaryota</taxon>
        <taxon>Fungi</taxon>
        <taxon>Dikarya</taxon>
        <taxon>Ascomycota</taxon>
        <taxon>Pezizomycotina</taxon>
        <taxon>Sordariomycetes</taxon>
        <taxon>Hypocreomycetidae</taxon>
        <taxon>Hypocreales</taxon>
        <taxon>Nectriaceae</taxon>
        <taxon>Fusarium</taxon>
        <taxon>Fusarium solani species complex</taxon>
    </lineage>
</organism>